<dbReference type="Proteomes" id="UP000556700">
    <property type="component" value="Unassembled WGS sequence"/>
</dbReference>
<organism evidence="1 2">
    <name type="scientific">Flavobacterium chungangense</name>
    <dbReference type="NCBI Taxonomy" id="554283"/>
    <lineage>
        <taxon>Bacteria</taxon>
        <taxon>Pseudomonadati</taxon>
        <taxon>Bacteroidota</taxon>
        <taxon>Flavobacteriia</taxon>
        <taxon>Flavobacteriales</taxon>
        <taxon>Flavobacteriaceae</taxon>
        <taxon>Flavobacterium</taxon>
    </lineage>
</organism>
<evidence type="ECO:0000313" key="1">
    <source>
        <dbReference type="EMBL" id="CAD0006459.1"/>
    </source>
</evidence>
<evidence type="ECO:0000313" key="2">
    <source>
        <dbReference type="Proteomes" id="UP000556700"/>
    </source>
</evidence>
<reference evidence="1 2" key="1">
    <citation type="submission" date="2020-06" db="EMBL/GenBank/DDBJ databases">
        <authorList>
            <person name="Criscuolo A."/>
        </authorList>
    </citation>
    <scope>NUCLEOTIDE SEQUENCE [LARGE SCALE GENOMIC DNA]</scope>
    <source>
        <strain evidence="2">CIP 110025</strain>
    </source>
</reference>
<gene>
    <name evidence="1" type="ORF">FLACHUCJ7_02832</name>
</gene>
<comment type="caution">
    <text evidence="1">The sequence shown here is derived from an EMBL/GenBank/DDBJ whole genome shotgun (WGS) entry which is preliminary data.</text>
</comment>
<dbReference type="AlphaFoldDB" id="A0A6V6Z4E8"/>
<protein>
    <submittedName>
        <fullName evidence="1">Uncharacterized protein</fullName>
    </submittedName>
</protein>
<name>A0A6V6Z4E8_9FLAO</name>
<proteinExistence type="predicted"/>
<dbReference type="EMBL" id="CAIJDO010000174">
    <property type="protein sequence ID" value="CAD0006459.1"/>
    <property type="molecule type" value="Genomic_DNA"/>
</dbReference>
<sequence>MPNLWKAKEMSIILKDMLNLSYMRSIILSLLCIVIQGCNSQKKDLSKITFTEKYDTFFGDIPNEYREGSSLIDYNLYDVYHTESEILLNFNGVDLSGYRDKKGEFGTNYVSFEFSKKDKTLACYHIALFYNKNINKLIEAIKSKIGKPVYVPSPFEGDTLPDAFLWEDKTSFYTLSGVTQNQANFIVFKKNDLTVRNQMLSAGNFQYYGDYLYHLEKNNLQKNVFSYKNFVDYNTKEGNDFYIDDYRKP</sequence>
<keyword evidence="2" id="KW-1185">Reference proteome</keyword>
<accession>A0A6V6Z4E8</accession>